<accession>A0ABU0IZY9</accession>
<dbReference type="GO" id="GO:0005524">
    <property type="term" value="F:ATP binding"/>
    <property type="evidence" value="ECO:0007669"/>
    <property type="project" value="UniProtKB-KW"/>
</dbReference>
<gene>
    <name evidence="7" type="ORF">QO011_000581</name>
</gene>
<evidence type="ECO:0000259" key="6">
    <source>
        <dbReference type="PROSITE" id="PS50893"/>
    </source>
</evidence>
<dbReference type="PROSITE" id="PS50893">
    <property type="entry name" value="ABC_TRANSPORTER_2"/>
    <property type="match status" value="1"/>
</dbReference>
<organism evidence="7 8">
    <name type="scientific">Labrys wisconsinensis</name>
    <dbReference type="NCBI Taxonomy" id="425677"/>
    <lineage>
        <taxon>Bacteria</taxon>
        <taxon>Pseudomonadati</taxon>
        <taxon>Pseudomonadota</taxon>
        <taxon>Alphaproteobacteria</taxon>
        <taxon>Hyphomicrobiales</taxon>
        <taxon>Xanthobacteraceae</taxon>
        <taxon>Labrys</taxon>
    </lineage>
</organism>
<proteinExistence type="inferred from homology"/>
<dbReference type="Gene3D" id="3.40.50.300">
    <property type="entry name" value="P-loop containing nucleotide triphosphate hydrolases"/>
    <property type="match status" value="1"/>
</dbReference>
<dbReference type="SMART" id="SM00382">
    <property type="entry name" value="AAA"/>
    <property type="match status" value="1"/>
</dbReference>
<feature type="compositionally biased region" description="Low complexity" evidence="5">
    <location>
        <begin position="1"/>
        <end position="18"/>
    </location>
</feature>
<dbReference type="InterPro" id="IPR017871">
    <property type="entry name" value="ABC_transporter-like_CS"/>
</dbReference>
<dbReference type="PANTHER" id="PTHR42788:SF13">
    <property type="entry name" value="ALIPHATIC SULFONATES IMPORT ATP-BINDING PROTEIN SSUB"/>
    <property type="match status" value="1"/>
</dbReference>
<dbReference type="PROSITE" id="PS00211">
    <property type="entry name" value="ABC_TRANSPORTER_1"/>
    <property type="match status" value="1"/>
</dbReference>
<evidence type="ECO:0000256" key="4">
    <source>
        <dbReference type="ARBA" id="ARBA00022840"/>
    </source>
</evidence>
<dbReference type="InterPro" id="IPR003439">
    <property type="entry name" value="ABC_transporter-like_ATP-bd"/>
</dbReference>
<keyword evidence="4 7" id="KW-0067">ATP-binding</keyword>
<keyword evidence="8" id="KW-1185">Reference proteome</keyword>
<evidence type="ECO:0000256" key="5">
    <source>
        <dbReference type="SAM" id="MobiDB-lite"/>
    </source>
</evidence>
<dbReference type="InterPro" id="IPR050166">
    <property type="entry name" value="ABC_transporter_ATP-bind"/>
</dbReference>
<dbReference type="CDD" id="cd03293">
    <property type="entry name" value="ABC_NrtD_SsuB_transporters"/>
    <property type="match status" value="1"/>
</dbReference>
<sequence>MSRGAAAPVLAPAPAQPAGERPGMRPAHDLAIEGVSRTFSVRGTPFQALDRVSLQAQPGSFTALIGPSGCGKSTILRLALGLDRPDAGRILIGGVEPREAARRGDTGVAFQDPALLPWRSVAGNIALPLDVLGRSRRAAAARIADLIALVGLCGFEHALPAELSGGMRQRVAIARALVTEPAVLFLDEPFGALDQILRRQMTVELQRIWLENRPTTLFVTHGIDEAVFLADRVVVMHSRPGRIAEIVPVEFPRPRAPTLLSDPAFHRLSDRVAAALHGGTGAP</sequence>
<keyword evidence="2" id="KW-0813">Transport</keyword>
<evidence type="ECO:0000256" key="3">
    <source>
        <dbReference type="ARBA" id="ARBA00022741"/>
    </source>
</evidence>
<keyword evidence="3" id="KW-0547">Nucleotide-binding</keyword>
<feature type="region of interest" description="Disordered" evidence="5">
    <location>
        <begin position="1"/>
        <end position="25"/>
    </location>
</feature>
<evidence type="ECO:0000256" key="1">
    <source>
        <dbReference type="ARBA" id="ARBA00005417"/>
    </source>
</evidence>
<dbReference type="EMBL" id="JAUSVX010000001">
    <property type="protein sequence ID" value="MDQ0467586.1"/>
    <property type="molecule type" value="Genomic_DNA"/>
</dbReference>
<evidence type="ECO:0000313" key="8">
    <source>
        <dbReference type="Proteomes" id="UP001242480"/>
    </source>
</evidence>
<dbReference type="InterPro" id="IPR027417">
    <property type="entry name" value="P-loop_NTPase"/>
</dbReference>
<evidence type="ECO:0000256" key="2">
    <source>
        <dbReference type="ARBA" id="ARBA00022448"/>
    </source>
</evidence>
<protein>
    <submittedName>
        <fullName evidence="7">NitT/TauT family transport system ATP-binding protein</fullName>
    </submittedName>
</protein>
<evidence type="ECO:0000313" key="7">
    <source>
        <dbReference type="EMBL" id="MDQ0467586.1"/>
    </source>
</evidence>
<name>A0ABU0IZY9_9HYPH</name>
<dbReference type="PANTHER" id="PTHR42788">
    <property type="entry name" value="TAURINE IMPORT ATP-BINDING PROTEIN-RELATED"/>
    <property type="match status" value="1"/>
</dbReference>
<dbReference type="Proteomes" id="UP001242480">
    <property type="component" value="Unassembled WGS sequence"/>
</dbReference>
<dbReference type="SUPFAM" id="SSF52540">
    <property type="entry name" value="P-loop containing nucleoside triphosphate hydrolases"/>
    <property type="match status" value="1"/>
</dbReference>
<dbReference type="Pfam" id="PF00005">
    <property type="entry name" value="ABC_tran"/>
    <property type="match status" value="1"/>
</dbReference>
<reference evidence="7 8" key="1">
    <citation type="submission" date="2023-07" db="EMBL/GenBank/DDBJ databases">
        <title>Genomic Encyclopedia of Type Strains, Phase IV (KMG-IV): sequencing the most valuable type-strain genomes for metagenomic binning, comparative biology and taxonomic classification.</title>
        <authorList>
            <person name="Goeker M."/>
        </authorList>
    </citation>
    <scope>NUCLEOTIDE SEQUENCE [LARGE SCALE GENOMIC DNA]</scope>
    <source>
        <strain evidence="7 8">DSM 19619</strain>
    </source>
</reference>
<feature type="domain" description="ABC transporter" evidence="6">
    <location>
        <begin position="30"/>
        <end position="263"/>
    </location>
</feature>
<comment type="similarity">
    <text evidence="1">Belongs to the ABC transporter superfamily.</text>
</comment>
<comment type="caution">
    <text evidence="7">The sequence shown here is derived from an EMBL/GenBank/DDBJ whole genome shotgun (WGS) entry which is preliminary data.</text>
</comment>
<dbReference type="InterPro" id="IPR003593">
    <property type="entry name" value="AAA+_ATPase"/>
</dbReference>